<comment type="similarity">
    <text evidence="5">Belongs to the TRAFAC class myosin-kinesin ATPase superfamily. Kinesin family. KIN-13 subfamily.</text>
</comment>
<keyword evidence="3 6" id="KW-0067">ATP-binding</keyword>
<evidence type="ECO:0000256" key="4">
    <source>
        <dbReference type="ARBA" id="ARBA00023175"/>
    </source>
</evidence>
<keyword evidence="4 6" id="KW-0505">Motor protein</keyword>
<evidence type="ECO:0000256" key="6">
    <source>
        <dbReference type="PROSITE-ProRule" id="PRU00283"/>
    </source>
</evidence>
<feature type="binding site" evidence="6">
    <location>
        <begin position="214"/>
        <end position="221"/>
    </location>
    <ligand>
        <name>ATP</name>
        <dbReference type="ChEBI" id="CHEBI:30616"/>
    </ligand>
</feature>
<dbReference type="VEuPathDB" id="TriTrypDB:TvY486_0018200"/>
<accession>F9WNJ4</accession>
<keyword evidence="1 7" id="KW-0493">Microtubule</keyword>
<evidence type="ECO:0000256" key="1">
    <source>
        <dbReference type="ARBA" id="ARBA00022701"/>
    </source>
</evidence>
<feature type="region of interest" description="Disordered" evidence="8">
    <location>
        <begin position="488"/>
        <end position="522"/>
    </location>
</feature>
<evidence type="ECO:0000313" key="10">
    <source>
        <dbReference type="EMBL" id="CCD19112.1"/>
    </source>
</evidence>
<dbReference type="GO" id="GO:0005524">
    <property type="term" value="F:ATP binding"/>
    <property type="evidence" value="ECO:0007669"/>
    <property type="project" value="UniProtKB-UniRule"/>
</dbReference>
<proteinExistence type="inferred from homology"/>
<dbReference type="EMBL" id="CAEX01002639">
    <property type="protein sequence ID" value="CCD19112.1"/>
    <property type="molecule type" value="Genomic_DNA"/>
</dbReference>
<evidence type="ECO:0000256" key="7">
    <source>
        <dbReference type="RuleBase" id="RU000394"/>
    </source>
</evidence>
<dbReference type="GO" id="GO:0008017">
    <property type="term" value="F:microtubule binding"/>
    <property type="evidence" value="ECO:0007669"/>
    <property type="project" value="InterPro"/>
</dbReference>
<dbReference type="PROSITE" id="PS00411">
    <property type="entry name" value="KINESIN_MOTOR_1"/>
    <property type="match status" value="1"/>
</dbReference>
<protein>
    <recommendedName>
        <fullName evidence="7">Kinesin-like protein</fullName>
    </recommendedName>
</protein>
<dbReference type="SUPFAM" id="SSF52540">
    <property type="entry name" value="P-loop containing nucleoside triphosphate hydrolases"/>
    <property type="match status" value="1"/>
</dbReference>
<gene>
    <name evidence="10" type="ORF">TvY486_0018200</name>
</gene>
<dbReference type="InterPro" id="IPR027640">
    <property type="entry name" value="Kinesin-like_fam"/>
</dbReference>
<evidence type="ECO:0000256" key="3">
    <source>
        <dbReference type="ARBA" id="ARBA00022840"/>
    </source>
</evidence>
<keyword evidence="2 6" id="KW-0547">Nucleotide-binding</keyword>
<organism evidence="10 11">
    <name type="scientific">Trypanosoma vivax (strain Y486)</name>
    <dbReference type="NCBI Taxonomy" id="1055687"/>
    <lineage>
        <taxon>Eukaryota</taxon>
        <taxon>Discoba</taxon>
        <taxon>Euglenozoa</taxon>
        <taxon>Kinetoplastea</taxon>
        <taxon>Metakinetoplastina</taxon>
        <taxon>Trypanosomatida</taxon>
        <taxon>Trypanosomatidae</taxon>
        <taxon>Trypanosoma</taxon>
        <taxon>Duttonella</taxon>
    </lineage>
</organism>
<dbReference type="PANTHER" id="PTHR47971:SF16">
    <property type="entry name" value="KINESIN-LIKE PROTEIN"/>
    <property type="match status" value="1"/>
</dbReference>
<dbReference type="PROSITE" id="PS50067">
    <property type="entry name" value="KINESIN_MOTOR_2"/>
    <property type="match status" value="1"/>
</dbReference>
<evidence type="ECO:0000256" key="5">
    <source>
        <dbReference type="ARBA" id="ARBA00061030"/>
    </source>
</evidence>
<dbReference type="FunFam" id="3.40.850.10:FF:000012">
    <property type="entry name" value="Kinesin-like protein"/>
    <property type="match status" value="1"/>
</dbReference>
<dbReference type="GO" id="GO:0007019">
    <property type="term" value="P:microtubule depolymerization"/>
    <property type="evidence" value="ECO:0007669"/>
    <property type="project" value="TreeGrafter"/>
</dbReference>
<dbReference type="Gene3D" id="3.40.850.10">
    <property type="entry name" value="Kinesin motor domain"/>
    <property type="match status" value="1"/>
</dbReference>
<evidence type="ECO:0000313" key="11">
    <source>
        <dbReference type="Proteomes" id="UP000009027"/>
    </source>
</evidence>
<dbReference type="InterPro" id="IPR019821">
    <property type="entry name" value="Kinesin_motor_CS"/>
</dbReference>
<dbReference type="PRINTS" id="PR00380">
    <property type="entry name" value="KINESINHEAVY"/>
</dbReference>
<evidence type="ECO:0000259" key="9">
    <source>
        <dbReference type="PROSITE" id="PS50067"/>
    </source>
</evidence>
<dbReference type="GO" id="GO:0005874">
    <property type="term" value="C:microtubule"/>
    <property type="evidence" value="ECO:0007669"/>
    <property type="project" value="UniProtKB-KW"/>
</dbReference>
<dbReference type="InterPro" id="IPR027417">
    <property type="entry name" value="P-loop_NTPase"/>
</dbReference>
<evidence type="ECO:0000256" key="8">
    <source>
        <dbReference type="SAM" id="MobiDB-lite"/>
    </source>
</evidence>
<dbReference type="CDD" id="cd01367">
    <property type="entry name" value="KISc_KIF2_like"/>
    <property type="match status" value="1"/>
</dbReference>
<keyword evidence="11" id="KW-1185">Reference proteome</keyword>
<feature type="domain" description="Kinesin motor" evidence="9">
    <location>
        <begin position="127"/>
        <end position="443"/>
    </location>
</feature>
<dbReference type="InterPro" id="IPR036961">
    <property type="entry name" value="Kinesin_motor_dom_sf"/>
</dbReference>
<dbReference type="PANTHER" id="PTHR47971">
    <property type="entry name" value="KINESIN-RELATED PROTEIN 6"/>
    <property type="match status" value="1"/>
</dbReference>
<feature type="compositionally biased region" description="Polar residues" evidence="8">
    <location>
        <begin position="7"/>
        <end position="19"/>
    </location>
</feature>
<sequence>MPIIPNIASQQQHVQSNENLPHAPPLAKQPLPHIPNMLSGRSVASPVLAKVHSPTHQVDEFPSVSPRPLKIPRAASPDTKYAGVAAGTCSPKISDGHSFSCLAAEEVNAQCEPKTGPPLTGRTRGGRIKVVIRKRPLPPDDNSGSDCVSIDPPCVHIAMRKQRVDLTEYADINDFTFDDAFAEDKCNEYLFNSCCKELLDTTLQGGSASCFAYGQTGSGKTHTMLGNSEERGLYVLAAASIFSSLEENQEVYASLYEIYCNSLFDLLNNRTPVVVREDHKRRMHISGLTWHAVSSAELLQQLINNGADRRSTGSTTANERSSRSHAVLTIQVRHQDDPKFCGTLNMVDLAGSERAADTATTDRQTRQEGAEINKSLLALKECIRALDEKKKHVPFRGSKLTEILRDSFIGNSRTVMIANISASSQNYEHTLNTLRYAFRVKGLSVATFEPSRARNAPRPARPVAADVPQLQLPVAFAAAACPGNVGGAVGARNTPARKRTVSAPAPAGPNRQQGAGAAGQNKRQGIFSNAVQNPNPKASDSCGDCFRALTREKILSFVPNIKIPDRDEEPVSSHRDALEGDVQANPFTQQQLRDLEDRVMAQLRTDMEYNVKQTLLRRDRTLQRLRRENAALHITVAALEKRAAECPYCRGKQCNRANDNVEMQ</sequence>
<reference evidence="10 11" key="1">
    <citation type="journal article" date="2012" name="Proc. Natl. Acad. Sci. U.S.A.">
        <title>Antigenic diversity is generated by distinct evolutionary mechanisms in African trypanosome species.</title>
        <authorList>
            <person name="Jackson A.P."/>
            <person name="Berry A."/>
            <person name="Aslett M."/>
            <person name="Allison H.C."/>
            <person name="Burton P."/>
            <person name="Vavrova-Anderson J."/>
            <person name="Brown R."/>
            <person name="Browne H."/>
            <person name="Corton N."/>
            <person name="Hauser H."/>
            <person name="Gamble J."/>
            <person name="Gilderthorp R."/>
            <person name="Marcello L."/>
            <person name="McQuillan J."/>
            <person name="Otto T.D."/>
            <person name="Quail M.A."/>
            <person name="Sanders M.J."/>
            <person name="van Tonder A."/>
            <person name="Ginger M.L."/>
            <person name="Field M.C."/>
            <person name="Barry J.D."/>
            <person name="Hertz-Fowler C."/>
            <person name="Berriman M."/>
        </authorList>
    </citation>
    <scope>NUCLEOTIDE SEQUENCE</scope>
    <source>
        <strain evidence="10 11">Y486</strain>
    </source>
</reference>
<dbReference type="SMART" id="SM00129">
    <property type="entry name" value="KISc"/>
    <property type="match status" value="1"/>
</dbReference>
<name>F9WNJ4_TRYVY</name>
<dbReference type="AlphaFoldDB" id="F9WNJ4"/>
<dbReference type="GO" id="GO:0003777">
    <property type="term" value="F:microtubule motor activity"/>
    <property type="evidence" value="ECO:0007669"/>
    <property type="project" value="InterPro"/>
</dbReference>
<dbReference type="InterPro" id="IPR001752">
    <property type="entry name" value="Kinesin_motor_dom"/>
</dbReference>
<dbReference type="GO" id="GO:0007018">
    <property type="term" value="P:microtubule-based movement"/>
    <property type="evidence" value="ECO:0007669"/>
    <property type="project" value="InterPro"/>
</dbReference>
<dbReference type="Pfam" id="PF00225">
    <property type="entry name" value="Kinesin"/>
    <property type="match status" value="1"/>
</dbReference>
<feature type="region of interest" description="Disordered" evidence="8">
    <location>
        <begin position="1"/>
        <end position="30"/>
    </location>
</feature>
<dbReference type="Proteomes" id="UP000009027">
    <property type="component" value="Unassembled WGS sequence"/>
</dbReference>
<evidence type="ECO:0000256" key="2">
    <source>
        <dbReference type="ARBA" id="ARBA00022741"/>
    </source>
</evidence>